<dbReference type="InterPro" id="IPR003660">
    <property type="entry name" value="HAMP_dom"/>
</dbReference>
<dbReference type="PANTHER" id="PTHR45436:SF5">
    <property type="entry name" value="SENSOR HISTIDINE KINASE TRCS"/>
    <property type="match status" value="1"/>
</dbReference>
<gene>
    <name evidence="14" type="ORF">DVA86_29195</name>
</gene>
<dbReference type="SMART" id="SM00304">
    <property type="entry name" value="HAMP"/>
    <property type="match status" value="1"/>
</dbReference>
<dbReference type="CDD" id="cd06225">
    <property type="entry name" value="HAMP"/>
    <property type="match status" value="1"/>
</dbReference>
<dbReference type="PROSITE" id="PS50885">
    <property type="entry name" value="HAMP"/>
    <property type="match status" value="1"/>
</dbReference>
<evidence type="ECO:0000313" key="14">
    <source>
        <dbReference type="EMBL" id="AXK36068.1"/>
    </source>
</evidence>
<dbReference type="InterPro" id="IPR003594">
    <property type="entry name" value="HATPase_dom"/>
</dbReference>
<keyword evidence="4" id="KW-0597">Phosphoprotein</keyword>
<dbReference type="CDD" id="cd00082">
    <property type="entry name" value="HisKA"/>
    <property type="match status" value="1"/>
</dbReference>
<dbReference type="Gene3D" id="6.10.340.10">
    <property type="match status" value="1"/>
</dbReference>
<keyword evidence="7 14" id="KW-0418">Kinase</keyword>
<dbReference type="SUPFAM" id="SSF55874">
    <property type="entry name" value="ATPase domain of HSP90 chaperone/DNA topoisomerase II/histidine kinase"/>
    <property type="match status" value="1"/>
</dbReference>
<evidence type="ECO:0000256" key="10">
    <source>
        <dbReference type="SAM" id="MobiDB-lite"/>
    </source>
</evidence>
<keyword evidence="15" id="KW-1185">Reference proteome</keyword>
<dbReference type="InterPro" id="IPR036097">
    <property type="entry name" value="HisK_dim/P_sf"/>
</dbReference>
<dbReference type="SUPFAM" id="SSF47384">
    <property type="entry name" value="Homodimeric domain of signal transducing histidine kinase"/>
    <property type="match status" value="1"/>
</dbReference>
<feature type="transmembrane region" description="Helical" evidence="11">
    <location>
        <begin position="101"/>
        <end position="124"/>
    </location>
</feature>
<dbReference type="SMART" id="SM00388">
    <property type="entry name" value="HisKA"/>
    <property type="match status" value="1"/>
</dbReference>
<dbReference type="Proteomes" id="UP000254425">
    <property type="component" value="Chromosome"/>
</dbReference>
<dbReference type="EMBL" id="CP031320">
    <property type="protein sequence ID" value="AXK36068.1"/>
    <property type="molecule type" value="Genomic_DNA"/>
</dbReference>
<comment type="subcellular location">
    <subcellularLocation>
        <location evidence="2">Cell membrane</location>
    </subcellularLocation>
</comment>
<dbReference type="Pfam" id="PF00672">
    <property type="entry name" value="HAMP"/>
    <property type="match status" value="1"/>
</dbReference>
<evidence type="ECO:0000256" key="5">
    <source>
        <dbReference type="ARBA" id="ARBA00022679"/>
    </source>
</evidence>
<evidence type="ECO:0000256" key="1">
    <source>
        <dbReference type="ARBA" id="ARBA00000085"/>
    </source>
</evidence>
<name>A0A345XWQ2_9ACTN</name>
<dbReference type="GO" id="GO:0000155">
    <property type="term" value="F:phosphorelay sensor kinase activity"/>
    <property type="evidence" value="ECO:0007669"/>
    <property type="project" value="InterPro"/>
</dbReference>
<feature type="domain" description="Histidine kinase" evidence="12">
    <location>
        <begin position="186"/>
        <end position="399"/>
    </location>
</feature>
<dbReference type="GO" id="GO:0005886">
    <property type="term" value="C:plasma membrane"/>
    <property type="evidence" value="ECO:0007669"/>
    <property type="project" value="UniProtKB-SubCell"/>
</dbReference>
<dbReference type="EC" id="2.7.13.3" evidence="3"/>
<proteinExistence type="predicted"/>
<keyword evidence="11" id="KW-0472">Membrane</keyword>
<evidence type="ECO:0000256" key="6">
    <source>
        <dbReference type="ARBA" id="ARBA00022692"/>
    </source>
</evidence>
<keyword evidence="6 11" id="KW-0812">Transmembrane</keyword>
<dbReference type="Gene3D" id="1.10.287.130">
    <property type="match status" value="1"/>
</dbReference>
<evidence type="ECO:0000259" key="12">
    <source>
        <dbReference type="PROSITE" id="PS50109"/>
    </source>
</evidence>
<dbReference type="InterPro" id="IPR036890">
    <property type="entry name" value="HATPase_C_sf"/>
</dbReference>
<evidence type="ECO:0000256" key="9">
    <source>
        <dbReference type="ARBA" id="ARBA00023012"/>
    </source>
</evidence>
<evidence type="ECO:0000256" key="3">
    <source>
        <dbReference type="ARBA" id="ARBA00012438"/>
    </source>
</evidence>
<dbReference type="KEGG" id="sarm:DVA86_29195"/>
<evidence type="ECO:0000256" key="7">
    <source>
        <dbReference type="ARBA" id="ARBA00022777"/>
    </source>
</evidence>
<sequence length="404" mass="43250">MNSERARLTALYTGLLVLAGTLLTGLVYVLLRQSLDARIGNAVRAVPGTAYNPDWGRTGDRTEGSTDVAPAQPLPTNPSDTAEMAVAKVSDVAGEAALNRLLAVSGVSLAVFALVSAALAWWMAGRVLRPVGVITARARQLSGANLHERLALKSRGGELKELADTFDQMLDRIEHLVAARQRFAANAAHELRTSLAVQRAAAEIGLADDPPPEKVARMRRKLIENADGSERLIEALLLLAVSDRQLQRREKVALHDIADRCADDLRDEAARRSLTLHVDAAEPLYVEGDPVLLQHTVHNLASNGLRYNHPGGTVRVRVDTYGLEVANTGPVVPFGDVPLLFEPFRRAEERGHRRDPSDGGAGLGLSIVASIARAHNATTHATANPEGGLTIRVRFPPAAAHGGP</sequence>
<evidence type="ECO:0000256" key="8">
    <source>
        <dbReference type="ARBA" id="ARBA00022989"/>
    </source>
</evidence>
<dbReference type="AlphaFoldDB" id="A0A345XWQ2"/>
<dbReference type="SMART" id="SM00387">
    <property type="entry name" value="HATPase_c"/>
    <property type="match status" value="1"/>
</dbReference>
<evidence type="ECO:0000256" key="2">
    <source>
        <dbReference type="ARBA" id="ARBA00004236"/>
    </source>
</evidence>
<feature type="region of interest" description="Disordered" evidence="10">
    <location>
        <begin position="53"/>
        <end position="79"/>
    </location>
</feature>
<evidence type="ECO:0000313" key="15">
    <source>
        <dbReference type="Proteomes" id="UP000254425"/>
    </source>
</evidence>
<keyword evidence="8 11" id="KW-1133">Transmembrane helix</keyword>
<dbReference type="InterPro" id="IPR050428">
    <property type="entry name" value="TCS_sensor_his_kinase"/>
</dbReference>
<accession>A0A345XWQ2</accession>
<organism evidence="14 15">
    <name type="scientific">Streptomyces armeniacus</name>
    <dbReference type="NCBI Taxonomy" id="83291"/>
    <lineage>
        <taxon>Bacteria</taxon>
        <taxon>Bacillati</taxon>
        <taxon>Actinomycetota</taxon>
        <taxon>Actinomycetes</taxon>
        <taxon>Kitasatosporales</taxon>
        <taxon>Streptomycetaceae</taxon>
        <taxon>Streptomyces</taxon>
    </lineage>
</organism>
<keyword evidence="5" id="KW-0808">Transferase</keyword>
<dbReference type="InterPro" id="IPR005467">
    <property type="entry name" value="His_kinase_dom"/>
</dbReference>
<reference evidence="14 15" key="1">
    <citation type="submission" date="2018-07" db="EMBL/GenBank/DDBJ databases">
        <title>Draft genome of the type strain Streptomyces armeniacus ATCC 15676.</title>
        <authorList>
            <person name="Labana P."/>
            <person name="Gosse J.T."/>
            <person name="Boddy C.N."/>
        </authorList>
    </citation>
    <scope>NUCLEOTIDE SEQUENCE [LARGE SCALE GENOMIC DNA]</scope>
    <source>
        <strain evidence="14 15">ATCC 15676</strain>
    </source>
</reference>
<dbReference type="Pfam" id="PF00512">
    <property type="entry name" value="HisKA"/>
    <property type="match status" value="1"/>
</dbReference>
<feature type="transmembrane region" description="Helical" evidence="11">
    <location>
        <begin position="12"/>
        <end position="31"/>
    </location>
</feature>
<keyword evidence="9" id="KW-0902">Two-component regulatory system</keyword>
<evidence type="ECO:0000256" key="11">
    <source>
        <dbReference type="SAM" id="Phobius"/>
    </source>
</evidence>
<dbReference type="RefSeq" id="WP_208882740.1">
    <property type="nucleotide sequence ID" value="NZ_CP031320.1"/>
</dbReference>
<dbReference type="SUPFAM" id="SSF158472">
    <property type="entry name" value="HAMP domain-like"/>
    <property type="match status" value="1"/>
</dbReference>
<dbReference type="PROSITE" id="PS50109">
    <property type="entry name" value="HIS_KIN"/>
    <property type="match status" value="1"/>
</dbReference>
<dbReference type="Gene3D" id="3.30.565.10">
    <property type="entry name" value="Histidine kinase-like ATPase, C-terminal domain"/>
    <property type="match status" value="1"/>
</dbReference>
<feature type="domain" description="HAMP" evidence="13">
    <location>
        <begin position="125"/>
        <end position="178"/>
    </location>
</feature>
<dbReference type="InterPro" id="IPR003661">
    <property type="entry name" value="HisK_dim/P_dom"/>
</dbReference>
<evidence type="ECO:0000259" key="13">
    <source>
        <dbReference type="PROSITE" id="PS50885"/>
    </source>
</evidence>
<dbReference type="PANTHER" id="PTHR45436">
    <property type="entry name" value="SENSOR HISTIDINE KINASE YKOH"/>
    <property type="match status" value="1"/>
</dbReference>
<comment type="catalytic activity">
    <reaction evidence="1">
        <text>ATP + protein L-histidine = ADP + protein N-phospho-L-histidine.</text>
        <dbReference type="EC" id="2.7.13.3"/>
    </reaction>
</comment>
<protein>
    <recommendedName>
        <fullName evidence="3">histidine kinase</fullName>
        <ecNumber evidence="3">2.7.13.3</ecNumber>
    </recommendedName>
</protein>
<evidence type="ECO:0000256" key="4">
    <source>
        <dbReference type="ARBA" id="ARBA00022553"/>
    </source>
</evidence>
<dbReference type="Pfam" id="PF02518">
    <property type="entry name" value="HATPase_c"/>
    <property type="match status" value="1"/>
</dbReference>